<dbReference type="InterPro" id="IPR012914">
    <property type="entry name" value="PucR_dom"/>
</dbReference>
<dbReference type="Gene3D" id="1.10.10.2840">
    <property type="entry name" value="PucR C-terminal helix-turn-helix domain"/>
    <property type="match status" value="1"/>
</dbReference>
<keyword evidence="6" id="KW-1185">Reference proteome</keyword>
<dbReference type="PANTHER" id="PTHR33744">
    <property type="entry name" value="CARBOHYDRATE DIACID REGULATOR"/>
    <property type="match status" value="1"/>
</dbReference>
<comment type="similarity">
    <text evidence="1">Belongs to the CdaR family.</text>
</comment>
<accession>A0A7D4C7P1</accession>
<evidence type="ECO:0000256" key="1">
    <source>
        <dbReference type="ARBA" id="ARBA00006754"/>
    </source>
</evidence>
<evidence type="ECO:0000259" key="2">
    <source>
        <dbReference type="Pfam" id="PF07905"/>
    </source>
</evidence>
<dbReference type="RefSeq" id="WP_173223346.1">
    <property type="nucleotide sequence ID" value="NZ_CP048104.1"/>
</dbReference>
<proteinExistence type="inferred from homology"/>
<feature type="domain" description="CdaR GGDEF-like" evidence="4">
    <location>
        <begin position="292"/>
        <end position="421"/>
    </location>
</feature>
<evidence type="ECO:0000313" key="6">
    <source>
        <dbReference type="Proteomes" id="UP000503088"/>
    </source>
</evidence>
<dbReference type="AlphaFoldDB" id="A0A7D4C7P1"/>
<gene>
    <name evidence="5" type="ORF">GXN76_11645</name>
</gene>
<dbReference type="Pfam" id="PF13556">
    <property type="entry name" value="HTH_30"/>
    <property type="match status" value="1"/>
</dbReference>
<dbReference type="InterPro" id="IPR041522">
    <property type="entry name" value="CdaR_GGDEF"/>
</dbReference>
<dbReference type="InterPro" id="IPR042070">
    <property type="entry name" value="PucR_C-HTH_sf"/>
</dbReference>
<sequence>MLTVRHIFQMEIMKGSSLSTSDSGLDNPVEWISVIEVPVENFVRKNEMVLSTAVGCGHDPILFHRFVEALIQAKASALALATQRYITDIPPKTLILAEQNRMPIITVPWSTRFADIVQQVIRELDRHQDQMNSFSRKTQEELLQLILQGADLNKLAHVIQRKLKLPVLFVDQKGQIKGSSSNSQLLATFWAKHLDGWDFPISRDKKWSRYEFGKKTCIEIPILSARKIQGSLLLLLTNKQETPFSQHDQIYLDHVTTAAALCFLQENIALETESRLRNDFVWSLAKGEFSSIETIQKKAEPLGYNTSLPYVCILGQVEPKTNKDDDLRDSPTREIMDEIYHAGRSLHRNVLSTRQINQIILFLEVPVDRVIDTVQSFLDIVDGRIYERYPDWSVTWGIGEKQAGIYSFRAGYLDACSALDIGRRQKGPGHRNFYMDTGLYRALQQLAGHPDMQEITWSTMHRLLDYSKQRGIDLVETFTSYLRNQCNVSQTARELNLHRQSLLYRLRKIESLTGRSLFNPDDLFLLQLSIKLWTSSKNDST</sequence>
<dbReference type="Pfam" id="PF17853">
    <property type="entry name" value="GGDEF_2"/>
    <property type="match status" value="1"/>
</dbReference>
<evidence type="ECO:0000259" key="3">
    <source>
        <dbReference type="Pfam" id="PF13556"/>
    </source>
</evidence>
<evidence type="ECO:0000259" key="4">
    <source>
        <dbReference type="Pfam" id="PF17853"/>
    </source>
</evidence>
<protein>
    <submittedName>
        <fullName evidence="5">PucR family transcriptional regulator</fullName>
    </submittedName>
</protein>
<dbReference type="Proteomes" id="UP000503088">
    <property type="component" value="Chromosome"/>
</dbReference>
<feature type="domain" description="PucR C-terminal helix-turn-helix" evidence="3">
    <location>
        <begin position="474"/>
        <end position="531"/>
    </location>
</feature>
<name>A0A7D4C7P1_9BACL</name>
<organism evidence="5 6">
    <name type="scientific">Kroppenstedtia pulmonis</name>
    <dbReference type="NCBI Taxonomy" id="1380685"/>
    <lineage>
        <taxon>Bacteria</taxon>
        <taxon>Bacillati</taxon>
        <taxon>Bacillota</taxon>
        <taxon>Bacilli</taxon>
        <taxon>Bacillales</taxon>
        <taxon>Thermoactinomycetaceae</taxon>
        <taxon>Kroppenstedtia</taxon>
    </lineage>
</organism>
<dbReference type="KEGG" id="kpul:GXN76_11645"/>
<dbReference type="PANTHER" id="PTHR33744:SF1">
    <property type="entry name" value="DNA-BINDING TRANSCRIPTIONAL ACTIVATOR ADER"/>
    <property type="match status" value="1"/>
</dbReference>
<dbReference type="InterPro" id="IPR051448">
    <property type="entry name" value="CdaR-like_regulators"/>
</dbReference>
<dbReference type="EMBL" id="CP048104">
    <property type="protein sequence ID" value="QKG85056.1"/>
    <property type="molecule type" value="Genomic_DNA"/>
</dbReference>
<dbReference type="InterPro" id="IPR025736">
    <property type="entry name" value="PucR_C-HTH_dom"/>
</dbReference>
<feature type="domain" description="Purine catabolism PurC-like" evidence="2">
    <location>
        <begin position="7"/>
        <end position="124"/>
    </location>
</feature>
<evidence type="ECO:0000313" key="5">
    <source>
        <dbReference type="EMBL" id="QKG85056.1"/>
    </source>
</evidence>
<reference evidence="5 6" key="1">
    <citation type="submission" date="2020-01" db="EMBL/GenBank/DDBJ databases">
        <authorList>
            <person name="Gulvik C.A."/>
            <person name="Batra D.G."/>
        </authorList>
    </citation>
    <scope>NUCLEOTIDE SEQUENCE [LARGE SCALE GENOMIC DNA]</scope>
    <source>
        <strain evidence="5 6">W9323</strain>
    </source>
</reference>
<dbReference type="Pfam" id="PF07905">
    <property type="entry name" value="PucR"/>
    <property type="match status" value="1"/>
</dbReference>